<dbReference type="Proteomes" id="UP000636004">
    <property type="component" value="Unassembled WGS sequence"/>
</dbReference>
<dbReference type="InterPro" id="IPR023393">
    <property type="entry name" value="START-like_dom_sf"/>
</dbReference>
<gene>
    <name evidence="1" type="ORF">GCM10007028_31110</name>
</gene>
<dbReference type="Gene3D" id="3.30.530.20">
    <property type="match status" value="1"/>
</dbReference>
<evidence type="ECO:0000313" key="2">
    <source>
        <dbReference type="Proteomes" id="UP000636004"/>
    </source>
</evidence>
<keyword evidence="2" id="KW-1185">Reference proteome</keyword>
<proteinExistence type="predicted"/>
<dbReference type="EMBL" id="BMWZ01000008">
    <property type="protein sequence ID" value="GGZ90565.1"/>
    <property type="molecule type" value="Genomic_DNA"/>
</dbReference>
<organism evidence="1 2">
    <name type="scientific">Algibacter mikhailovii</name>
    <dbReference type="NCBI Taxonomy" id="425498"/>
    <lineage>
        <taxon>Bacteria</taxon>
        <taxon>Pseudomonadati</taxon>
        <taxon>Bacteroidota</taxon>
        <taxon>Flavobacteriia</taxon>
        <taxon>Flavobacteriales</taxon>
        <taxon>Flavobacteriaceae</taxon>
        <taxon>Algibacter</taxon>
    </lineage>
</organism>
<protein>
    <recommendedName>
        <fullName evidence="3">Cell division protein</fullName>
    </recommendedName>
</protein>
<evidence type="ECO:0008006" key="3">
    <source>
        <dbReference type="Google" id="ProtNLM"/>
    </source>
</evidence>
<name>A0A918RAT6_9FLAO</name>
<reference evidence="1" key="1">
    <citation type="journal article" date="2014" name="Int. J. Syst. Evol. Microbiol.">
        <title>Complete genome sequence of Corynebacterium casei LMG S-19264T (=DSM 44701T), isolated from a smear-ripened cheese.</title>
        <authorList>
            <consortium name="US DOE Joint Genome Institute (JGI-PGF)"/>
            <person name="Walter F."/>
            <person name="Albersmeier A."/>
            <person name="Kalinowski J."/>
            <person name="Ruckert C."/>
        </authorList>
    </citation>
    <scope>NUCLEOTIDE SEQUENCE</scope>
    <source>
        <strain evidence="1">KCTC 12710</strain>
    </source>
</reference>
<accession>A0A918RAT6</accession>
<reference evidence="1" key="2">
    <citation type="submission" date="2020-09" db="EMBL/GenBank/DDBJ databases">
        <authorList>
            <person name="Sun Q."/>
            <person name="Kim S."/>
        </authorList>
    </citation>
    <scope>NUCLEOTIDE SEQUENCE</scope>
    <source>
        <strain evidence="1">KCTC 12710</strain>
    </source>
</reference>
<comment type="caution">
    <text evidence="1">The sequence shown here is derived from an EMBL/GenBank/DDBJ whole genome shotgun (WGS) entry which is preliminary data.</text>
</comment>
<evidence type="ECO:0000313" key="1">
    <source>
        <dbReference type="EMBL" id="GGZ90565.1"/>
    </source>
</evidence>
<dbReference type="CDD" id="cd07820">
    <property type="entry name" value="SRPBCC_3"/>
    <property type="match status" value="1"/>
</dbReference>
<dbReference type="RefSeq" id="WP_189362349.1">
    <property type="nucleotide sequence ID" value="NZ_BMWZ01000008.1"/>
</dbReference>
<dbReference type="SUPFAM" id="SSF55961">
    <property type="entry name" value="Bet v1-like"/>
    <property type="match status" value="1"/>
</dbReference>
<sequence length="170" mass="19993">MPQLEVKTVIHSDLKTCFDLSRNIDFRKETLMHKGEMPIDGITSGYLHKGDWVSWEAIHFGFVQHITSKITDYNRPCYLLDEMVSGPLKSYRYEHVFKEEGPVTVMTCKFYFESPYGIIGKLANVLILKKYIKRLLLTRAEDLKKYAEKKTANKLKEKRKWAKKPIFQEL</sequence>
<dbReference type="AlphaFoldDB" id="A0A918RAT6"/>